<dbReference type="PIRSF" id="PIRSF016202">
    <property type="entry name" value="PH1107"/>
    <property type="match status" value="1"/>
</dbReference>
<gene>
    <name evidence="4" type="ORF">COS38_00635</name>
</gene>
<dbReference type="PANTHER" id="PTHR34106:SF5">
    <property type="entry name" value="GLYCOSIDASE"/>
    <property type="match status" value="1"/>
</dbReference>
<accession>A0A2M7CJ32</accession>
<dbReference type="Proteomes" id="UP000229966">
    <property type="component" value="Unassembled WGS sequence"/>
</dbReference>
<comment type="similarity">
    <text evidence="3">Belongs to the glycosyl hydrolase 130 family.</text>
</comment>
<sequence>MIAVKNEGIILEKTNLEFENKGVLNPACIQVDDITHMFYRAVNHNNISSIGYCQLKDNKVVKRLKEPVLFPEYDYEKKGVEDPRITLLEGTYYLFYTAYDGKNALISYATSRDLVHFAKQGLVSPKISYDEAEDIFRGSGIRKRYTMFEMFYKKRGGKDILLFEKDATLFPQKFGSKFALLHRILPGIQIIYFDNFSDLTLDRWRDYFKNLGDFIVLDPLFWFENRYIGGGCPPIETKDGWLIIYHAVEGTPLGKIYHASAALLDLKNPLKVLGRLKKPLFSPSSSWERNGSVRDVVFPTSALIKNDRLYIYYGAADKLIAVKSVDLAELLTELKK</sequence>
<dbReference type="SUPFAM" id="SSF75005">
    <property type="entry name" value="Arabinanase/levansucrase/invertase"/>
    <property type="match status" value="1"/>
</dbReference>
<evidence type="ECO:0000256" key="2">
    <source>
        <dbReference type="ARBA" id="ARBA00022679"/>
    </source>
</evidence>
<evidence type="ECO:0000313" key="4">
    <source>
        <dbReference type="EMBL" id="PIV25629.1"/>
    </source>
</evidence>
<keyword evidence="1" id="KW-0328">Glycosyltransferase</keyword>
<dbReference type="InterPro" id="IPR023296">
    <property type="entry name" value="Glyco_hydro_beta-prop_sf"/>
</dbReference>
<keyword evidence="2" id="KW-0808">Transferase</keyword>
<dbReference type="PANTHER" id="PTHR34106">
    <property type="entry name" value="GLYCOSIDASE"/>
    <property type="match status" value="1"/>
</dbReference>
<dbReference type="InterPro" id="IPR007184">
    <property type="entry name" value="Mannoside_phosphorylase"/>
</dbReference>
<reference evidence="5" key="1">
    <citation type="submission" date="2017-09" db="EMBL/GenBank/DDBJ databases">
        <title>Depth-based differentiation of microbial function through sediment-hosted aquifers and enrichment of novel symbionts in the deep terrestrial subsurface.</title>
        <authorList>
            <person name="Probst A.J."/>
            <person name="Ladd B."/>
            <person name="Jarett J.K."/>
            <person name="Geller-Mcgrath D.E."/>
            <person name="Sieber C.M.K."/>
            <person name="Emerson J.B."/>
            <person name="Anantharaman K."/>
            <person name="Thomas B.C."/>
            <person name="Malmstrom R."/>
            <person name="Stieglmeier M."/>
            <person name="Klingl A."/>
            <person name="Woyke T."/>
            <person name="Ryan C.M."/>
            <person name="Banfield J.F."/>
        </authorList>
    </citation>
    <scope>NUCLEOTIDE SEQUENCE [LARGE SCALE GENOMIC DNA]</scope>
</reference>
<comment type="caution">
    <text evidence="4">The sequence shown here is derived from an EMBL/GenBank/DDBJ whole genome shotgun (WGS) entry which is preliminary data.</text>
</comment>
<dbReference type="GO" id="GO:0016757">
    <property type="term" value="F:glycosyltransferase activity"/>
    <property type="evidence" value="ECO:0007669"/>
    <property type="project" value="UniProtKB-KW"/>
</dbReference>
<evidence type="ECO:0000256" key="3">
    <source>
        <dbReference type="ARBA" id="ARBA00024356"/>
    </source>
</evidence>
<proteinExistence type="inferred from homology"/>
<protein>
    <submittedName>
        <fullName evidence="4">Pesticidal protein Cry7Aa</fullName>
    </submittedName>
</protein>
<evidence type="ECO:0000256" key="1">
    <source>
        <dbReference type="ARBA" id="ARBA00022676"/>
    </source>
</evidence>
<dbReference type="CDD" id="cd18614">
    <property type="entry name" value="GH130"/>
    <property type="match status" value="1"/>
</dbReference>
<organism evidence="4 5">
    <name type="scientific">Candidatus Berkelbacteria bacterium CG03_land_8_20_14_0_80_40_36</name>
    <dbReference type="NCBI Taxonomy" id="1974509"/>
    <lineage>
        <taxon>Bacteria</taxon>
        <taxon>Candidatus Berkelbacteria</taxon>
    </lineage>
</organism>
<dbReference type="Pfam" id="PF04041">
    <property type="entry name" value="Glyco_hydro_130"/>
    <property type="match status" value="1"/>
</dbReference>
<dbReference type="Gene3D" id="2.115.10.20">
    <property type="entry name" value="Glycosyl hydrolase domain, family 43"/>
    <property type="match status" value="1"/>
</dbReference>
<evidence type="ECO:0000313" key="5">
    <source>
        <dbReference type="Proteomes" id="UP000229966"/>
    </source>
</evidence>
<name>A0A2M7CJ32_9BACT</name>
<dbReference type="AlphaFoldDB" id="A0A2M7CJ32"/>
<dbReference type="EMBL" id="PEUM01000017">
    <property type="protein sequence ID" value="PIV25629.1"/>
    <property type="molecule type" value="Genomic_DNA"/>
</dbReference>